<evidence type="ECO:0000313" key="1">
    <source>
        <dbReference type="EMBL" id="KAF9645911.1"/>
    </source>
</evidence>
<accession>A0ACB6Z8G5</accession>
<comment type="caution">
    <text evidence="1">The sequence shown here is derived from an EMBL/GenBank/DDBJ whole genome shotgun (WGS) entry which is preliminary data.</text>
</comment>
<dbReference type="EMBL" id="MU118074">
    <property type="protein sequence ID" value="KAF9645911.1"/>
    <property type="molecule type" value="Genomic_DNA"/>
</dbReference>
<gene>
    <name evidence="1" type="ORF">BDM02DRAFT_3189313</name>
</gene>
<proteinExistence type="predicted"/>
<keyword evidence="2" id="KW-1185">Reference proteome</keyword>
<reference evidence="1" key="1">
    <citation type="submission" date="2019-10" db="EMBL/GenBank/DDBJ databases">
        <authorList>
            <consortium name="DOE Joint Genome Institute"/>
            <person name="Kuo A."/>
            <person name="Miyauchi S."/>
            <person name="Kiss E."/>
            <person name="Drula E."/>
            <person name="Kohler A."/>
            <person name="Sanchez-Garcia M."/>
            <person name="Andreopoulos B."/>
            <person name="Barry K.W."/>
            <person name="Bonito G."/>
            <person name="Buee M."/>
            <person name="Carver A."/>
            <person name="Chen C."/>
            <person name="Cichocki N."/>
            <person name="Clum A."/>
            <person name="Culley D."/>
            <person name="Crous P.W."/>
            <person name="Fauchery L."/>
            <person name="Girlanda M."/>
            <person name="Hayes R."/>
            <person name="Keri Z."/>
            <person name="Labutti K."/>
            <person name="Lipzen A."/>
            <person name="Lombard V."/>
            <person name="Magnuson J."/>
            <person name="Maillard F."/>
            <person name="Morin E."/>
            <person name="Murat C."/>
            <person name="Nolan M."/>
            <person name="Ohm R."/>
            <person name="Pangilinan J."/>
            <person name="Pereira M."/>
            <person name="Perotto S."/>
            <person name="Peter M."/>
            <person name="Riley R."/>
            <person name="Sitrit Y."/>
            <person name="Stielow B."/>
            <person name="Szollosi G."/>
            <person name="Zifcakova L."/>
            <person name="Stursova M."/>
            <person name="Spatafora J.W."/>
            <person name="Tedersoo L."/>
            <person name="Vaario L.-M."/>
            <person name="Yamada A."/>
            <person name="Yan M."/>
            <person name="Wang P."/>
            <person name="Xu J."/>
            <person name="Bruns T."/>
            <person name="Baldrian P."/>
            <person name="Vilgalys R."/>
            <person name="Henrissat B."/>
            <person name="Grigoriev I.V."/>
            <person name="Hibbett D."/>
            <person name="Nagy L.G."/>
            <person name="Martin F.M."/>
        </authorList>
    </citation>
    <scope>NUCLEOTIDE SEQUENCE</scope>
    <source>
        <strain evidence="1">P2</strain>
    </source>
</reference>
<protein>
    <submittedName>
        <fullName evidence="1">Uncharacterized protein</fullName>
    </submittedName>
</protein>
<name>A0ACB6Z8G5_THEGA</name>
<evidence type="ECO:0000313" key="2">
    <source>
        <dbReference type="Proteomes" id="UP000886501"/>
    </source>
</evidence>
<sequence length="181" mass="20073">MGTTDSAVQSDSTGQDLEENLFQGLTEMSAKPKIYKLNVYSKVSFEALKDTPRDTGILRSLVIVYPAPHEGEGLSSPFLTYVAFYSVIEQEVLKVTTGSLTRNLHLVSHGSISQAPASSDPLTCLREASGFSLAYLYPVTSDARLQEMIAYLKGEDTHVYQSCRELELESVLRMKYSQCWS</sequence>
<dbReference type="Proteomes" id="UP000886501">
    <property type="component" value="Unassembled WGS sequence"/>
</dbReference>
<reference evidence="1" key="2">
    <citation type="journal article" date="2020" name="Nat. Commun.">
        <title>Large-scale genome sequencing of mycorrhizal fungi provides insights into the early evolution of symbiotic traits.</title>
        <authorList>
            <person name="Miyauchi S."/>
            <person name="Kiss E."/>
            <person name="Kuo A."/>
            <person name="Drula E."/>
            <person name="Kohler A."/>
            <person name="Sanchez-Garcia M."/>
            <person name="Morin E."/>
            <person name="Andreopoulos B."/>
            <person name="Barry K.W."/>
            <person name="Bonito G."/>
            <person name="Buee M."/>
            <person name="Carver A."/>
            <person name="Chen C."/>
            <person name="Cichocki N."/>
            <person name="Clum A."/>
            <person name="Culley D."/>
            <person name="Crous P.W."/>
            <person name="Fauchery L."/>
            <person name="Girlanda M."/>
            <person name="Hayes R.D."/>
            <person name="Keri Z."/>
            <person name="LaButti K."/>
            <person name="Lipzen A."/>
            <person name="Lombard V."/>
            <person name="Magnuson J."/>
            <person name="Maillard F."/>
            <person name="Murat C."/>
            <person name="Nolan M."/>
            <person name="Ohm R.A."/>
            <person name="Pangilinan J."/>
            <person name="Pereira M.F."/>
            <person name="Perotto S."/>
            <person name="Peter M."/>
            <person name="Pfister S."/>
            <person name="Riley R."/>
            <person name="Sitrit Y."/>
            <person name="Stielow J.B."/>
            <person name="Szollosi G."/>
            <person name="Zifcakova L."/>
            <person name="Stursova M."/>
            <person name="Spatafora J.W."/>
            <person name="Tedersoo L."/>
            <person name="Vaario L.M."/>
            <person name="Yamada A."/>
            <person name="Yan M."/>
            <person name="Wang P."/>
            <person name="Xu J."/>
            <person name="Bruns T."/>
            <person name="Baldrian P."/>
            <person name="Vilgalys R."/>
            <person name="Dunand C."/>
            <person name="Henrissat B."/>
            <person name="Grigoriev I.V."/>
            <person name="Hibbett D."/>
            <person name="Nagy L.G."/>
            <person name="Martin F.M."/>
        </authorList>
    </citation>
    <scope>NUCLEOTIDE SEQUENCE</scope>
    <source>
        <strain evidence="1">P2</strain>
    </source>
</reference>
<organism evidence="1 2">
    <name type="scientific">Thelephora ganbajun</name>
    <name type="common">Ganba fungus</name>
    <dbReference type="NCBI Taxonomy" id="370292"/>
    <lineage>
        <taxon>Eukaryota</taxon>
        <taxon>Fungi</taxon>
        <taxon>Dikarya</taxon>
        <taxon>Basidiomycota</taxon>
        <taxon>Agaricomycotina</taxon>
        <taxon>Agaricomycetes</taxon>
        <taxon>Thelephorales</taxon>
        <taxon>Thelephoraceae</taxon>
        <taxon>Thelephora</taxon>
    </lineage>
</organism>